<keyword evidence="3" id="KW-1185">Reference proteome</keyword>
<dbReference type="Proteomes" id="UP001163823">
    <property type="component" value="Chromosome 4"/>
</dbReference>
<sequence length="109" mass="12141">MAEVRVEPRVEYPAEHTEARHPFTKSVTDCPIPQGVKIPALEQYHGTSDPDDFVIGFESLMLLHGIPNQVMCRAFDSTLRGSRDGGLPNSNRISFTPSNNWFPNSNVIS</sequence>
<keyword evidence="2" id="KW-0695">RNA-directed DNA polymerase</keyword>
<dbReference type="EMBL" id="JARAOO010000004">
    <property type="protein sequence ID" value="KAJ7972342.1"/>
    <property type="molecule type" value="Genomic_DNA"/>
</dbReference>
<evidence type="ECO:0000256" key="1">
    <source>
        <dbReference type="SAM" id="MobiDB-lite"/>
    </source>
</evidence>
<dbReference type="AlphaFoldDB" id="A0AAD7Q029"/>
<protein>
    <submittedName>
        <fullName evidence="2">Reverse transcriptase domain-containing protein</fullName>
    </submittedName>
</protein>
<keyword evidence="2" id="KW-0548">Nucleotidyltransferase</keyword>
<comment type="caution">
    <text evidence="2">The sequence shown here is derived from an EMBL/GenBank/DDBJ whole genome shotgun (WGS) entry which is preliminary data.</text>
</comment>
<accession>A0AAD7Q029</accession>
<name>A0AAD7Q029_QUISA</name>
<organism evidence="2 3">
    <name type="scientific">Quillaja saponaria</name>
    <name type="common">Soap bark tree</name>
    <dbReference type="NCBI Taxonomy" id="32244"/>
    <lineage>
        <taxon>Eukaryota</taxon>
        <taxon>Viridiplantae</taxon>
        <taxon>Streptophyta</taxon>
        <taxon>Embryophyta</taxon>
        <taxon>Tracheophyta</taxon>
        <taxon>Spermatophyta</taxon>
        <taxon>Magnoliopsida</taxon>
        <taxon>eudicotyledons</taxon>
        <taxon>Gunneridae</taxon>
        <taxon>Pentapetalae</taxon>
        <taxon>rosids</taxon>
        <taxon>fabids</taxon>
        <taxon>Fabales</taxon>
        <taxon>Quillajaceae</taxon>
        <taxon>Quillaja</taxon>
    </lineage>
</organism>
<feature type="region of interest" description="Disordered" evidence="1">
    <location>
        <begin position="1"/>
        <end position="21"/>
    </location>
</feature>
<dbReference type="KEGG" id="qsa:O6P43_010246"/>
<reference evidence="2" key="1">
    <citation type="journal article" date="2023" name="Science">
        <title>Elucidation of the pathway for biosynthesis of saponin adjuvants from the soapbark tree.</title>
        <authorList>
            <person name="Reed J."/>
            <person name="Orme A."/>
            <person name="El-Demerdash A."/>
            <person name="Owen C."/>
            <person name="Martin L.B.B."/>
            <person name="Misra R.C."/>
            <person name="Kikuchi S."/>
            <person name="Rejzek M."/>
            <person name="Martin A.C."/>
            <person name="Harkess A."/>
            <person name="Leebens-Mack J."/>
            <person name="Louveau T."/>
            <person name="Stephenson M.J."/>
            <person name="Osbourn A."/>
        </authorList>
    </citation>
    <scope>NUCLEOTIDE SEQUENCE</scope>
    <source>
        <strain evidence="2">S10</strain>
    </source>
</reference>
<proteinExistence type="predicted"/>
<keyword evidence="2" id="KW-0808">Transferase</keyword>
<evidence type="ECO:0000313" key="3">
    <source>
        <dbReference type="Proteomes" id="UP001163823"/>
    </source>
</evidence>
<gene>
    <name evidence="2" type="ORF">O6P43_010246</name>
</gene>
<evidence type="ECO:0000313" key="2">
    <source>
        <dbReference type="EMBL" id="KAJ7972342.1"/>
    </source>
</evidence>
<dbReference type="GO" id="GO:0003964">
    <property type="term" value="F:RNA-directed DNA polymerase activity"/>
    <property type="evidence" value="ECO:0007669"/>
    <property type="project" value="UniProtKB-KW"/>
</dbReference>